<keyword evidence="2" id="KW-1133">Transmembrane helix</keyword>
<gene>
    <name evidence="3" type="ORF">DES53_11428</name>
</gene>
<feature type="coiled-coil region" evidence="1">
    <location>
        <begin position="286"/>
        <end position="342"/>
    </location>
</feature>
<feature type="transmembrane region" description="Helical" evidence="2">
    <location>
        <begin position="33"/>
        <end position="56"/>
    </location>
</feature>
<dbReference type="Proteomes" id="UP000253426">
    <property type="component" value="Unassembled WGS sequence"/>
</dbReference>
<feature type="transmembrane region" description="Helical" evidence="2">
    <location>
        <begin position="100"/>
        <end position="123"/>
    </location>
</feature>
<dbReference type="InterPro" id="IPR025519">
    <property type="entry name" value="DUF4407"/>
</dbReference>
<dbReference type="Pfam" id="PF14362">
    <property type="entry name" value="DUF4407"/>
    <property type="match status" value="2"/>
</dbReference>
<feature type="coiled-coil region" evidence="1">
    <location>
        <begin position="218"/>
        <end position="245"/>
    </location>
</feature>
<accession>A0A366H7K8</accession>
<proteinExistence type="predicted"/>
<evidence type="ECO:0000256" key="1">
    <source>
        <dbReference type="SAM" id="Coils"/>
    </source>
</evidence>
<dbReference type="AlphaFoldDB" id="A0A366H7K8"/>
<keyword evidence="2" id="KW-0812">Transmembrane</keyword>
<organism evidence="3 4">
    <name type="scientific">Roseimicrobium gellanilyticum</name>
    <dbReference type="NCBI Taxonomy" id="748857"/>
    <lineage>
        <taxon>Bacteria</taxon>
        <taxon>Pseudomonadati</taxon>
        <taxon>Verrucomicrobiota</taxon>
        <taxon>Verrucomicrobiia</taxon>
        <taxon>Verrucomicrobiales</taxon>
        <taxon>Verrucomicrobiaceae</taxon>
        <taxon>Roseimicrobium</taxon>
    </lineage>
</organism>
<sequence>MKPPGPLTRLFFWLSGASDESLAECPAWERRKYVAFGATVLVPSAFAAVAAAYALSTLTDDWRVIAAVSLVWSFIILTVDRALLATYRAYQSFFRKLSQFSLRIVVAALMGLSISHPLALLLFRDTINTSIEKQRDADISAARKEFETNKKAVEAKIAALDAEVATQRKQWDETFNAKFLVQEALQGAAKPMTAEEAKAKQELDKKIADATAPSREKITTIEKEITSLNEQATKLQGELDFWQKEFERELNGQRSGIIGLGPRAKSIQADQLAWRRDESKRLSGLLESFTSQLSQLRADVASTEQSLTSQAEVAAAEALRKSQLEQQRLEGLKQQVQQQQADSFVEQQNGIRATLRAQIDAKLEQSKSFAGELTKLQQDEQARVDAIRAEPRRGILTQTKALHALFENDAEGGQFALIAYAVLTALFMLVDTIPLVVKFFSKPGPYDTLLDQDETRFDKERLAFLKSYNRYMEGLSEGRLLHLTRNKPLEHALIEGVDRSRAAKEFLEHLLELERAFDERIRRERELVATQEGSKAAMVEEMAQAFYRDMRRRMELFFHEETPSRISA</sequence>
<feature type="coiled-coil region" evidence="1">
    <location>
        <begin position="143"/>
        <end position="170"/>
    </location>
</feature>
<evidence type="ECO:0000313" key="3">
    <source>
        <dbReference type="EMBL" id="RBP37290.1"/>
    </source>
</evidence>
<keyword evidence="2" id="KW-0472">Membrane</keyword>
<dbReference type="EMBL" id="QNRR01000014">
    <property type="protein sequence ID" value="RBP37290.1"/>
    <property type="molecule type" value="Genomic_DNA"/>
</dbReference>
<evidence type="ECO:0000313" key="4">
    <source>
        <dbReference type="Proteomes" id="UP000253426"/>
    </source>
</evidence>
<keyword evidence="4" id="KW-1185">Reference proteome</keyword>
<protein>
    <submittedName>
        <fullName evidence="3">Uncharacterized protein DUF4407</fullName>
    </submittedName>
</protein>
<dbReference type="RefSeq" id="WP_113961520.1">
    <property type="nucleotide sequence ID" value="NZ_QNRR01000014.1"/>
</dbReference>
<evidence type="ECO:0000256" key="2">
    <source>
        <dbReference type="SAM" id="Phobius"/>
    </source>
</evidence>
<dbReference type="OrthoDB" id="176361at2"/>
<feature type="transmembrane region" description="Helical" evidence="2">
    <location>
        <begin position="62"/>
        <end position="79"/>
    </location>
</feature>
<comment type="caution">
    <text evidence="3">The sequence shown here is derived from an EMBL/GenBank/DDBJ whole genome shotgun (WGS) entry which is preliminary data.</text>
</comment>
<name>A0A366H7K8_9BACT</name>
<keyword evidence="1" id="KW-0175">Coiled coil</keyword>
<reference evidence="3 4" key="1">
    <citation type="submission" date="2018-06" db="EMBL/GenBank/DDBJ databases">
        <title>Genomic Encyclopedia of Type Strains, Phase IV (KMG-IV): sequencing the most valuable type-strain genomes for metagenomic binning, comparative biology and taxonomic classification.</title>
        <authorList>
            <person name="Goeker M."/>
        </authorList>
    </citation>
    <scope>NUCLEOTIDE SEQUENCE [LARGE SCALE GENOMIC DNA]</scope>
    <source>
        <strain evidence="3 4">DSM 25532</strain>
    </source>
</reference>